<keyword evidence="7" id="KW-0032">Aminotransferase</keyword>
<dbReference type="PANTHER" id="PTHR11999">
    <property type="entry name" value="GROUP II PYRIDOXAL-5-PHOSPHATE DECARBOXYLASE"/>
    <property type="match status" value="1"/>
</dbReference>
<dbReference type="RefSeq" id="WP_254155457.1">
    <property type="nucleotide sequence ID" value="NZ_JAHESD010000058.1"/>
</dbReference>
<evidence type="ECO:0000256" key="5">
    <source>
        <dbReference type="ARBA" id="ARBA00023239"/>
    </source>
</evidence>
<evidence type="ECO:0000256" key="1">
    <source>
        <dbReference type="ARBA" id="ARBA00001933"/>
    </source>
</evidence>
<protein>
    <submittedName>
        <fullName evidence="7">Aspartate aminotransferase family protein</fullName>
    </submittedName>
</protein>
<dbReference type="InterPro" id="IPR015424">
    <property type="entry name" value="PyrdxlP-dep_Trfase"/>
</dbReference>
<dbReference type="Gene3D" id="3.40.640.10">
    <property type="entry name" value="Type I PLP-dependent aspartate aminotransferase-like (Major domain)"/>
    <property type="match status" value="1"/>
</dbReference>
<name>A0ABS5VVQ9_9BACT</name>
<dbReference type="GO" id="GO:0008483">
    <property type="term" value="F:transaminase activity"/>
    <property type="evidence" value="ECO:0007669"/>
    <property type="project" value="UniProtKB-KW"/>
</dbReference>
<evidence type="ECO:0000313" key="7">
    <source>
        <dbReference type="EMBL" id="MBT1705512.1"/>
    </source>
</evidence>
<proteinExistence type="inferred from homology"/>
<keyword evidence="8" id="KW-1185">Reference proteome</keyword>
<evidence type="ECO:0000256" key="6">
    <source>
        <dbReference type="RuleBase" id="RU000382"/>
    </source>
</evidence>
<keyword evidence="4 6" id="KW-0663">Pyridoxal phosphate</keyword>
<evidence type="ECO:0000313" key="8">
    <source>
        <dbReference type="Proteomes" id="UP000772618"/>
    </source>
</evidence>
<reference evidence="7 8" key="1">
    <citation type="submission" date="2021-05" db="EMBL/GenBank/DDBJ databases">
        <title>A Polyphasic approach of four new species of the genus Ohtaekwangia: Ohtaekwangia histidinii sp. nov., Ohtaekwangia cretensis sp. nov., Ohtaekwangia indiensis sp. nov., Ohtaekwangia reichenbachii sp. nov. from diverse environment.</title>
        <authorList>
            <person name="Octaviana S."/>
        </authorList>
    </citation>
    <scope>NUCLEOTIDE SEQUENCE [LARGE SCALE GENOMIC DNA]</scope>
    <source>
        <strain evidence="7 8">PWU20</strain>
    </source>
</reference>
<keyword evidence="3" id="KW-0210">Decarboxylase</keyword>
<keyword evidence="7" id="KW-0808">Transferase</keyword>
<comment type="similarity">
    <text evidence="2 6">Belongs to the group II decarboxylase family.</text>
</comment>
<gene>
    <name evidence="7" type="ORF">KK060_19635</name>
</gene>
<evidence type="ECO:0000256" key="3">
    <source>
        <dbReference type="ARBA" id="ARBA00022793"/>
    </source>
</evidence>
<dbReference type="EMBL" id="JAHESD010000058">
    <property type="protein sequence ID" value="MBT1705512.1"/>
    <property type="molecule type" value="Genomic_DNA"/>
</dbReference>
<dbReference type="Gene3D" id="3.90.1150.10">
    <property type="entry name" value="Aspartate Aminotransferase, domain 1"/>
    <property type="match status" value="1"/>
</dbReference>
<comment type="caution">
    <text evidence="7">The sequence shown here is derived from an EMBL/GenBank/DDBJ whole genome shotgun (WGS) entry which is preliminary data.</text>
</comment>
<organism evidence="7 8">
    <name type="scientific">Chryseosolibacter indicus</name>
    <dbReference type="NCBI Taxonomy" id="2782351"/>
    <lineage>
        <taxon>Bacteria</taxon>
        <taxon>Pseudomonadati</taxon>
        <taxon>Bacteroidota</taxon>
        <taxon>Cytophagia</taxon>
        <taxon>Cytophagales</taxon>
        <taxon>Chryseotaleaceae</taxon>
        <taxon>Chryseosolibacter</taxon>
    </lineage>
</organism>
<keyword evidence="5 6" id="KW-0456">Lyase</keyword>
<dbReference type="InterPro" id="IPR015422">
    <property type="entry name" value="PyrdxlP-dep_Trfase_small"/>
</dbReference>
<dbReference type="PRINTS" id="PR00800">
    <property type="entry name" value="YHDCRBOXLASE"/>
</dbReference>
<dbReference type="InterPro" id="IPR010977">
    <property type="entry name" value="Aromatic_deC"/>
</dbReference>
<dbReference type="SUPFAM" id="SSF53383">
    <property type="entry name" value="PLP-dependent transferases"/>
    <property type="match status" value="1"/>
</dbReference>
<evidence type="ECO:0000256" key="2">
    <source>
        <dbReference type="ARBA" id="ARBA00009533"/>
    </source>
</evidence>
<dbReference type="Pfam" id="PF00282">
    <property type="entry name" value="Pyridoxal_deC"/>
    <property type="match status" value="1"/>
</dbReference>
<dbReference type="Proteomes" id="UP000772618">
    <property type="component" value="Unassembled WGS sequence"/>
</dbReference>
<dbReference type="InterPro" id="IPR015421">
    <property type="entry name" value="PyrdxlP-dep_Trfase_major"/>
</dbReference>
<accession>A0ABS5VVQ9</accession>
<comment type="cofactor">
    <cofactor evidence="1 6">
        <name>pyridoxal 5'-phosphate</name>
        <dbReference type="ChEBI" id="CHEBI:597326"/>
    </cofactor>
</comment>
<sequence length="464" mass="51764">MHPLLEQDKERIPGLLRKTVSVAEKYFNHVDAIPPGRYVSDIEKQHLPEKGIGAAATLEYFEKHYAEKIASSAGARYFGFVTGGSTPASVIGDWLVSTYDQNVCGSNDTIAPQLEHQTLYYLKQLFGLDESYYGTFVTGATMSNFVGLAQARQWVGERHGVDFSNDGLGAYPIRVISAAPHSSVIKSLAMLGIGRNAMMRPDTLPDREAVDIAKLEKMLQDAAGPVIVVANAGTVNTVDFDDLDAIGALRLKYPFWLHVDAAFGGFAAISEKYKHLVNGINHADSITIDAHKWLNVPYDAAMHFTRHKSIQLKVFQNSAAYLGDPEKSPDFFHYTPENSKRWRSLPAWFSLMAYGKEGHQEIVERNCDVAFRLGEALKKMSQFKLLAPVRMNVVCFTLNQDNLSFETIQQFLIQVRDQGKVFFTPTIYKGVPAIRAAISNWQTESRDIDLAVEVLSGIFQEMDR</sequence>
<dbReference type="InterPro" id="IPR002129">
    <property type="entry name" value="PyrdxlP-dep_de-COase"/>
</dbReference>
<dbReference type="PANTHER" id="PTHR11999:SF70">
    <property type="entry name" value="MIP05841P"/>
    <property type="match status" value="1"/>
</dbReference>
<evidence type="ECO:0000256" key="4">
    <source>
        <dbReference type="ARBA" id="ARBA00022898"/>
    </source>
</evidence>